<keyword evidence="6" id="KW-0544">Nucleosome core</keyword>
<dbReference type="SMART" id="SM00428">
    <property type="entry name" value="H3"/>
    <property type="match status" value="1"/>
</dbReference>
<protein>
    <recommendedName>
        <fullName evidence="8">Core Histone H2A/H2B/H3 domain-containing protein</fullName>
    </recommendedName>
</protein>
<feature type="compositionally biased region" description="Basic and acidic residues" evidence="7">
    <location>
        <begin position="395"/>
        <end position="406"/>
    </location>
</feature>
<feature type="compositionally biased region" description="Basic and acidic residues" evidence="7">
    <location>
        <begin position="564"/>
        <end position="577"/>
    </location>
</feature>
<dbReference type="InterPro" id="IPR009072">
    <property type="entry name" value="Histone-fold"/>
</dbReference>
<gene>
    <name evidence="9" type="ORF">BZG36_02734</name>
</gene>
<comment type="similarity">
    <text evidence="2">Belongs to the histone H3 family.</text>
</comment>
<dbReference type="InterPro" id="IPR000164">
    <property type="entry name" value="Histone_H3/CENP-A"/>
</dbReference>
<dbReference type="Pfam" id="PF00125">
    <property type="entry name" value="Histone"/>
    <property type="match status" value="1"/>
</dbReference>
<dbReference type="OrthoDB" id="1517790at2759"/>
<keyword evidence="6" id="KW-0238">DNA-binding</keyword>
<proteinExistence type="inferred from homology"/>
<evidence type="ECO:0000256" key="5">
    <source>
        <dbReference type="ARBA" id="ARBA00022737"/>
    </source>
</evidence>
<evidence type="ECO:0000256" key="3">
    <source>
        <dbReference type="ARBA" id="ARBA00022454"/>
    </source>
</evidence>
<dbReference type="InterPro" id="IPR025875">
    <property type="entry name" value="Leu-rich_rpt_4"/>
</dbReference>
<accession>A0A261XYY0</accession>
<name>A0A261XYY0_9FUNG</name>
<evidence type="ECO:0000313" key="10">
    <source>
        <dbReference type="Proteomes" id="UP000242875"/>
    </source>
</evidence>
<dbReference type="SMART" id="SM00369">
    <property type="entry name" value="LRR_TYP"/>
    <property type="match status" value="5"/>
</dbReference>
<dbReference type="AlphaFoldDB" id="A0A261XYY0"/>
<dbReference type="SMART" id="SM00365">
    <property type="entry name" value="LRR_SD22"/>
    <property type="match status" value="6"/>
</dbReference>
<keyword evidence="3" id="KW-0158">Chromosome</keyword>
<evidence type="ECO:0000256" key="1">
    <source>
        <dbReference type="ARBA" id="ARBA00004286"/>
    </source>
</evidence>
<dbReference type="PANTHER" id="PTHR15454">
    <property type="entry name" value="NISCHARIN RELATED"/>
    <property type="match status" value="1"/>
</dbReference>
<dbReference type="Pfam" id="PF12799">
    <property type="entry name" value="LRR_4"/>
    <property type="match status" value="1"/>
</dbReference>
<evidence type="ECO:0000313" key="9">
    <source>
        <dbReference type="EMBL" id="OZJ03454.1"/>
    </source>
</evidence>
<feature type="domain" description="Core Histone H2A/H2B/H3" evidence="8">
    <location>
        <begin position="51"/>
        <end position="138"/>
    </location>
</feature>
<organism evidence="9 10">
    <name type="scientific">Bifiguratus adelaidae</name>
    <dbReference type="NCBI Taxonomy" id="1938954"/>
    <lineage>
        <taxon>Eukaryota</taxon>
        <taxon>Fungi</taxon>
        <taxon>Fungi incertae sedis</taxon>
        <taxon>Mucoromycota</taxon>
        <taxon>Mucoromycotina</taxon>
        <taxon>Endogonomycetes</taxon>
        <taxon>Endogonales</taxon>
        <taxon>Endogonales incertae sedis</taxon>
        <taxon>Bifiguratus</taxon>
    </lineage>
</organism>
<feature type="region of interest" description="Disordered" evidence="7">
    <location>
        <begin position="453"/>
        <end position="613"/>
    </location>
</feature>
<dbReference type="Pfam" id="PF14580">
    <property type="entry name" value="LRR_9"/>
    <property type="match status" value="1"/>
</dbReference>
<dbReference type="GO" id="GO:0003677">
    <property type="term" value="F:DNA binding"/>
    <property type="evidence" value="ECO:0007669"/>
    <property type="project" value="InterPro"/>
</dbReference>
<keyword evidence="4" id="KW-0433">Leucine-rich repeat</keyword>
<dbReference type="SUPFAM" id="SSF52058">
    <property type="entry name" value="L domain-like"/>
    <property type="match status" value="1"/>
</dbReference>
<dbReference type="InterPro" id="IPR001611">
    <property type="entry name" value="Leu-rich_rpt"/>
</dbReference>
<evidence type="ECO:0000256" key="7">
    <source>
        <dbReference type="SAM" id="MobiDB-lite"/>
    </source>
</evidence>
<feature type="compositionally biased region" description="Basic and acidic residues" evidence="7">
    <location>
        <begin position="500"/>
        <end position="520"/>
    </location>
</feature>
<evidence type="ECO:0000259" key="8">
    <source>
        <dbReference type="Pfam" id="PF00125"/>
    </source>
</evidence>
<keyword evidence="10" id="KW-1185">Reference proteome</keyword>
<dbReference type="EMBL" id="MVBO01000084">
    <property type="protein sequence ID" value="OZJ03454.1"/>
    <property type="molecule type" value="Genomic_DNA"/>
</dbReference>
<keyword evidence="5" id="KW-0677">Repeat</keyword>
<dbReference type="Gene3D" id="1.10.20.10">
    <property type="entry name" value="Histone, subunit A"/>
    <property type="match status" value="1"/>
</dbReference>
<dbReference type="Proteomes" id="UP000242875">
    <property type="component" value="Unassembled WGS sequence"/>
</dbReference>
<feature type="region of interest" description="Disordered" evidence="7">
    <location>
        <begin position="1"/>
        <end position="52"/>
    </location>
</feature>
<dbReference type="PANTHER" id="PTHR15454:SF56">
    <property type="entry name" value="PROTEIN PHOSPHATASE 1 REGULATORY SUBUNIT 7-RELATED"/>
    <property type="match status" value="1"/>
</dbReference>
<comment type="caution">
    <text evidence="9">The sequence shown here is derived from an EMBL/GenBank/DDBJ whole genome shotgun (WGS) entry which is preliminary data.</text>
</comment>
<dbReference type="SUPFAM" id="SSF47113">
    <property type="entry name" value="Histone-fold"/>
    <property type="match status" value="1"/>
</dbReference>
<feature type="compositionally biased region" description="Basic and acidic residues" evidence="7">
    <location>
        <begin position="589"/>
        <end position="613"/>
    </location>
</feature>
<dbReference type="InterPro" id="IPR032675">
    <property type="entry name" value="LRR_dom_sf"/>
</dbReference>
<dbReference type="GO" id="GO:0030527">
    <property type="term" value="F:structural constituent of chromatin"/>
    <property type="evidence" value="ECO:0007669"/>
    <property type="project" value="InterPro"/>
</dbReference>
<feature type="region of interest" description="Disordered" evidence="7">
    <location>
        <begin position="395"/>
        <end position="429"/>
    </location>
</feature>
<sequence length="698" mass="76931">MARTKQSVKAVVEKQKHKHKDKRIESPVIKSPPKEREKEKKKKRNGRKAQQAKMYKDIKDMTTTTKLVFPKASFKRLVREYSAAITAADEEHDFRWRSQAIKAVQEASEAYLVEVFQKCRRVVKHGGKETLKSKDMRLKTATPLPQLPELNFANSDISHIDDISACTNLRKLNLSNNKLKSPDALSGLQYLTELTTLNLSGNALESCEGLQKLKTLFGDVHTTYLTQLKALVLNHNKIKTVENIGGLLELNTLVISHNNISELPSLPALTNLAKLSAAHNAIRLIPDLSSNSSLKELRLNDNKILTVPESVRACSALEILDLGNNLIQGWKDVAALGSLLHLINLNLKGNPICQLEGYRDKILALIPSLRILDGERFDVKFLERKEKRKAHIANLERKQKSKENRQLKKALKRKLRENGETDSDEEGSEISFLAGEGIGGVSLLGAVEDEAVAPTPKKSAWGVTTAGVAEDNDTKPSNEEPVGSKKKKKKGPSENLVTAVEERKWKPQAKRPAEDSDEKAVHKRTKVKDGKVKMNGAQTDQTSAKKSKTSPQDAIAQAKNKKAIKSDKSTVKARGQDRVGPTKAAKQIKVPEAKPPFDEQRTEAKSKKPKEKVAGGDAFFVPVVSANENDCGPETLEAPSPSAAEKALATRSGVLSVVDRTKHKKARKSNEEDLLKTLEGAETQSEEVGTGLGVGKWD</sequence>
<dbReference type="InterPro" id="IPR007125">
    <property type="entry name" value="H2A/H2B/H3"/>
</dbReference>
<dbReference type="GO" id="GO:0000786">
    <property type="term" value="C:nucleosome"/>
    <property type="evidence" value="ECO:0007669"/>
    <property type="project" value="UniProtKB-KW"/>
</dbReference>
<evidence type="ECO:0000256" key="2">
    <source>
        <dbReference type="ARBA" id="ARBA00010343"/>
    </source>
</evidence>
<dbReference type="Gene3D" id="3.80.10.10">
    <property type="entry name" value="Ribonuclease Inhibitor"/>
    <property type="match status" value="3"/>
</dbReference>
<reference evidence="9 10" key="1">
    <citation type="journal article" date="2017" name="Mycologia">
        <title>Bifiguratus adelaidae, gen. et sp. nov., a new member of Mucoromycotina in endophytic and soil-dwelling habitats.</title>
        <authorList>
            <person name="Torres-Cruz T.J."/>
            <person name="Billingsley Tobias T.L."/>
            <person name="Almatruk M."/>
            <person name="Hesse C."/>
            <person name="Kuske C.R."/>
            <person name="Desiro A."/>
            <person name="Benucci G.M."/>
            <person name="Bonito G."/>
            <person name="Stajich J.E."/>
            <person name="Dunlap C."/>
            <person name="Arnold A.E."/>
            <person name="Porras-Alfaro A."/>
        </authorList>
    </citation>
    <scope>NUCLEOTIDE SEQUENCE [LARGE SCALE GENOMIC DNA]</scope>
    <source>
        <strain evidence="9 10">AZ0501</strain>
    </source>
</reference>
<dbReference type="GO" id="GO:0005737">
    <property type="term" value="C:cytoplasm"/>
    <property type="evidence" value="ECO:0007669"/>
    <property type="project" value="TreeGrafter"/>
</dbReference>
<feature type="compositionally biased region" description="Polar residues" evidence="7">
    <location>
        <begin position="536"/>
        <end position="552"/>
    </location>
</feature>
<dbReference type="PROSITE" id="PS51450">
    <property type="entry name" value="LRR"/>
    <property type="match status" value="4"/>
</dbReference>
<feature type="region of interest" description="Disordered" evidence="7">
    <location>
        <begin position="660"/>
        <end position="698"/>
    </location>
</feature>
<evidence type="ECO:0000256" key="6">
    <source>
        <dbReference type="ARBA" id="ARBA00023269"/>
    </source>
</evidence>
<dbReference type="GO" id="GO:0046982">
    <property type="term" value="F:protein heterodimerization activity"/>
    <property type="evidence" value="ECO:0007669"/>
    <property type="project" value="InterPro"/>
</dbReference>
<dbReference type="InterPro" id="IPR003591">
    <property type="entry name" value="Leu-rich_rpt_typical-subtyp"/>
</dbReference>
<evidence type="ECO:0000256" key="4">
    <source>
        <dbReference type="ARBA" id="ARBA00022614"/>
    </source>
</evidence>
<comment type="subcellular location">
    <subcellularLocation>
        <location evidence="1">Chromosome</location>
    </subcellularLocation>
</comment>